<dbReference type="Pfam" id="PF07027">
    <property type="entry name" value="DUF1318"/>
    <property type="match status" value="1"/>
</dbReference>
<evidence type="ECO:0000313" key="3">
    <source>
        <dbReference type="EMBL" id="MEJ6009673.1"/>
    </source>
</evidence>
<feature type="signal peptide" evidence="2">
    <location>
        <begin position="1"/>
        <end position="28"/>
    </location>
</feature>
<evidence type="ECO:0000313" key="4">
    <source>
        <dbReference type="Proteomes" id="UP001379235"/>
    </source>
</evidence>
<feature type="region of interest" description="Disordered" evidence="1">
    <location>
        <begin position="111"/>
        <end position="130"/>
    </location>
</feature>
<protein>
    <submittedName>
        <fullName evidence="3">YdbL family protein</fullName>
    </submittedName>
</protein>
<accession>A0ABU8S6T9</accession>
<evidence type="ECO:0000256" key="2">
    <source>
        <dbReference type="SAM" id="SignalP"/>
    </source>
</evidence>
<reference evidence="3 4" key="1">
    <citation type="submission" date="2024-03" db="EMBL/GenBank/DDBJ databases">
        <authorList>
            <person name="Jo J.-H."/>
        </authorList>
    </citation>
    <scope>NUCLEOTIDE SEQUENCE [LARGE SCALE GENOMIC DNA]</scope>
    <source>
        <strain evidence="3 4">AS3R-12</strain>
    </source>
</reference>
<proteinExistence type="predicted"/>
<comment type="caution">
    <text evidence="3">The sequence shown here is derived from an EMBL/GenBank/DDBJ whole genome shotgun (WGS) entry which is preliminary data.</text>
</comment>
<dbReference type="Proteomes" id="UP001379235">
    <property type="component" value="Unassembled WGS sequence"/>
</dbReference>
<name>A0ABU8S6T9_9SPHN</name>
<keyword evidence="2" id="KW-0732">Signal</keyword>
<dbReference type="EMBL" id="JBBHJY010000002">
    <property type="protein sequence ID" value="MEJ6009673.1"/>
    <property type="molecule type" value="Genomic_DNA"/>
</dbReference>
<gene>
    <name evidence="3" type="ORF">WG900_07055</name>
</gene>
<feature type="chain" id="PRO_5046002378" evidence="2">
    <location>
        <begin position="29"/>
        <end position="130"/>
    </location>
</feature>
<sequence>MKIRNGFLRSTQAAVVAALLLTSVAASAQRDPAYAAARAAGQVGEKVDGYLGVVGNQGPEIRRLVDDINIKRKAIYFQKAQEQKVTPDEYAFSTGCINMSNVAAGEKYQAPDGSWQTRGAGPAMKHSNCP</sequence>
<keyword evidence="4" id="KW-1185">Reference proteome</keyword>
<dbReference type="RefSeq" id="WP_339965860.1">
    <property type="nucleotide sequence ID" value="NZ_JBBHJY010000002.1"/>
</dbReference>
<organism evidence="3 4">
    <name type="scientific">Novosphingobium aquae</name>
    <dbReference type="NCBI Taxonomy" id="3133435"/>
    <lineage>
        <taxon>Bacteria</taxon>
        <taxon>Pseudomonadati</taxon>
        <taxon>Pseudomonadota</taxon>
        <taxon>Alphaproteobacteria</taxon>
        <taxon>Sphingomonadales</taxon>
        <taxon>Sphingomonadaceae</taxon>
        <taxon>Novosphingobium</taxon>
    </lineage>
</organism>
<dbReference type="InterPro" id="IPR008309">
    <property type="entry name" value="YdbL"/>
</dbReference>
<evidence type="ECO:0000256" key="1">
    <source>
        <dbReference type="SAM" id="MobiDB-lite"/>
    </source>
</evidence>